<evidence type="ECO:0000256" key="3">
    <source>
        <dbReference type="ARBA" id="ARBA00023125"/>
    </source>
</evidence>
<dbReference type="Pfam" id="PF00126">
    <property type="entry name" value="HTH_1"/>
    <property type="match status" value="1"/>
</dbReference>
<dbReference type="SUPFAM" id="SSF53850">
    <property type="entry name" value="Periplasmic binding protein-like II"/>
    <property type="match status" value="1"/>
</dbReference>
<dbReference type="EMBL" id="JBHRZH010000023">
    <property type="protein sequence ID" value="MFC3764296.1"/>
    <property type="molecule type" value="Genomic_DNA"/>
</dbReference>
<dbReference type="InterPro" id="IPR000847">
    <property type="entry name" value="LysR_HTH_N"/>
</dbReference>
<dbReference type="RefSeq" id="WP_205115181.1">
    <property type="nucleotide sequence ID" value="NZ_JAFBCM010000001.1"/>
</dbReference>
<dbReference type="InterPro" id="IPR036390">
    <property type="entry name" value="WH_DNA-bd_sf"/>
</dbReference>
<keyword evidence="7" id="KW-1185">Reference proteome</keyword>
<dbReference type="InterPro" id="IPR005119">
    <property type="entry name" value="LysR_subst-bd"/>
</dbReference>
<gene>
    <name evidence="6" type="ORF">ACFOUW_25900</name>
</gene>
<dbReference type="Gene3D" id="1.10.10.10">
    <property type="entry name" value="Winged helix-like DNA-binding domain superfamily/Winged helix DNA-binding domain"/>
    <property type="match status" value="1"/>
</dbReference>
<comment type="caution">
    <text evidence="6">The sequence shown here is derived from an EMBL/GenBank/DDBJ whole genome shotgun (WGS) entry which is preliminary data.</text>
</comment>
<reference evidence="7" key="1">
    <citation type="journal article" date="2019" name="Int. J. Syst. Evol. Microbiol.">
        <title>The Global Catalogue of Microorganisms (GCM) 10K type strain sequencing project: providing services to taxonomists for standard genome sequencing and annotation.</title>
        <authorList>
            <consortium name="The Broad Institute Genomics Platform"/>
            <consortium name="The Broad Institute Genome Sequencing Center for Infectious Disease"/>
            <person name="Wu L."/>
            <person name="Ma J."/>
        </authorList>
    </citation>
    <scope>NUCLEOTIDE SEQUENCE [LARGE SCALE GENOMIC DNA]</scope>
    <source>
        <strain evidence="7">CGMCC 4.7241</strain>
    </source>
</reference>
<dbReference type="PANTHER" id="PTHR30346">
    <property type="entry name" value="TRANSCRIPTIONAL DUAL REGULATOR HCAR-RELATED"/>
    <property type="match status" value="1"/>
</dbReference>
<evidence type="ECO:0000256" key="1">
    <source>
        <dbReference type="ARBA" id="ARBA00009437"/>
    </source>
</evidence>
<comment type="similarity">
    <text evidence="1">Belongs to the LysR transcriptional regulatory family.</text>
</comment>
<dbReference type="Proteomes" id="UP001595699">
    <property type="component" value="Unassembled WGS sequence"/>
</dbReference>
<dbReference type="PANTHER" id="PTHR30346:SF29">
    <property type="entry name" value="LYSR SUBSTRATE-BINDING"/>
    <property type="match status" value="1"/>
</dbReference>
<keyword evidence="3" id="KW-0238">DNA-binding</keyword>
<evidence type="ECO:0000256" key="4">
    <source>
        <dbReference type="ARBA" id="ARBA00023163"/>
    </source>
</evidence>
<dbReference type="Gene3D" id="3.40.190.10">
    <property type="entry name" value="Periplasmic binding protein-like II"/>
    <property type="match status" value="2"/>
</dbReference>
<dbReference type="InterPro" id="IPR036388">
    <property type="entry name" value="WH-like_DNA-bd_sf"/>
</dbReference>
<evidence type="ECO:0000313" key="7">
    <source>
        <dbReference type="Proteomes" id="UP001595699"/>
    </source>
</evidence>
<dbReference type="SUPFAM" id="SSF46785">
    <property type="entry name" value="Winged helix' DNA-binding domain"/>
    <property type="match status" value="1"/>
</dbReference>
<protein>
    <submittedName>
        <fullName evidence="6">LysR substrate-binding domain-containing protein</fullName>
    </submittedName>
</protein>
<keyword evidence="4" id="KW-0804">Transcription</keyword>
<organism evidence="6 7">
    <name type="scientific">Tenggerimyces flavus</name>
    <dbReference type="NCBI Taxonomy" id="1708749"/>
    <lineage>
        <taxon>Bacteria</taxon>
        <taxon>Bacillati</taxon>
        <taxon>Actinomycetota</taxon>
        <taxon>Actinomycetes</taxon>
        <taxon>Propionibacteriales</taxon>
        <taxon>Nocardioidaceae</taxon>
        <taxon>Tenggerimyces</taxon>
    </lineage>
</organism>
<evidence type="ECO:0000259" key="5">
    <source>
        <dbReference type="PROSITE" id="PS50931"/>
    </source>
</evidence>
<keyword evidence="2" id="KW-0805">Transcription regulation</keyword>
<accession>A0ABV7YGH2</accession>
<evidence type="ECO:0000256" key="2">
    <source>
        <dbReference type="ARBA" id="ARBA00023015"/>
    </source>
</evidence>
<proteinExistence type="inferred from homology"/>
<sequence>MLQVDRLRALHAVATHGSVSAAAAALHVTTSAVSQQLAKLERETDSQLIERNGRGVRLTDAARLLVEHADGILRLVERAESDFEAHRGQVVGQLSIGAFATAARGLLPETLGVLGERYPRLTVSMQEVEPPAALRDVVRGGLDLAIVQDWHSLPLGLPDGLERATLLDDVADVVVPAGHRFADREVVDVAELIGEPWVTSPPGAVCHDLLVHTVRSYDAELRIVHMAAEYETQLKLIAGGFGLAIYPRLGRGPVPPGVVLLRTEPRLLRSVYVVWRKQVGTRPAISATVKALQSVADVVSARADTR</sequence>
<feature type="domain" description="HTH lysR-type" evidence="5">
    <location>
        <begin position="2"/>
        <end position="59"/>
    </location>
</feature>
<evidence type="ECO:0000313" key="6">
    <source>
        <dbReference type="EMBL" id="MFC3764296.1"/>
    </source>
</evidence>
<dbReference type="PROSITE" id="PS50931">
    <property type="entry name" value="HTH_LYSR"/>
    <property type="match status" value="1"/>
</dbReference>
<dbReference type="Pfam" id="PF03466">
    <property type="entry name" value="LysR_substrate"/>
    <property type="match status" value="1"/>
</dbReference>
<dbReference type="CDD" id="cd08423">
    <property type="entry name" value="PBP2_LTTR_like_6"/>
    <property type="match status" value="1"/>
</dbReference>
<name>A0ABV7YGH2_9ACTN</name>